<gene>
    <name evidence="6" type="ORF">CVT26_006308</name>
</gene>
<evidence type="ECO:0000256" key="4">
    <source>
        <dbReference type="SAM" id="MobiDB-lite"/>
    </source>
</evidence>
<feature type="compositionally biased region" description="Basic and acidic residues" evidence="4">
    <location>
        <begin position="256"/>
        <end position="265"/>
    </location>
</feature>
<proteinExistence type="inferred from homology"/>
<dbReference type="PANTHER" id="PTHR43179:SF12">
    <property type="entry name" value="GALACTOFURANOSYLTRANSFERASE GLFT2"/>
    <property type="match status" value="1"/>
</dbReference>
<keyword evidence="7" id="KW-1185">Reference proteome</keyword>
<reference evidence="6 7" key="1">
    <citation type="journal article" date="2018" name="Evol. Lett.">
        <title>Horizontal gene cluster transfer increased hallucinogenic mushroom diversity.</title>
        <authorList>
            <person name="Reynolds H.T."/>
            <person name="Vijayakumar V."/>
            <person name="Gluck-Thaler E."/>
            <person name="Korotkin H.B."/>
            <person name="Matheny P.B."/>
            <person name="Slot J.C."/>
        </authorList>
    </citation>
    <scope>NUCLEOTIDE SEQUENCE [LARGE SCALE GENOMIC DNA]</scope>
    <source>
        <strain evidence="6 7">SRW20</strain>
    </source>
</reference>
<dbReference type="EMBL" id="NHYE01001351">
    <property type="protein sequence ID" value="PPQ96579.1"/>
    <property type="molecule type" value="Genomic_DNA"/>
</dbReference>
<accession>A0A409Y0P7</accession>
<feature type="domain" description="Glycosyltransferase 2-like" evidence="5">
    <location>
        <begin position="73"/>
        <end position="185"/>
    </location>
</feature>
<dbReference type="Gene3D" id="3.90.550.10">
    <property type="entry name" value="Spore Coat Polysaccharide Biosynthesis Protein SpsA, Chain A"/>
    <property type="match status" value="1"/>
</dbReference>
<dbReference type="InterPro" id="IPR001173">
    <property type="entry name" value="Glyco_trans_2-like"/>
</dbReference>
<keyword evidence="2" id="KW-0328">Glycosyltransferase</keyword>
<feature type="region of interest" description="Disordered" evidence="4">
    <location>
        <begin position="243"/>
        <end position="274"/>
    </location>
</feature>
<evidence type="ECO:0000256" key="3">
    <source>
        <dbReference type="ARBA" id="ARBA00022679"/>
    </source>
</evidence>
<sequence length="504" mass="54626">MSIITSTSTASMSREDPNASLHPSRVSAYKRRDLDWMSASLAADEGLLPTPAYDRILQAHSFQGPAEKLALDIVIPTYRLHLPTLQTTLSLRPSPTCSVTFILVIDNPVSTSLPALQSLVASLSSHPDSAFRVLVNSTNIGAPASRNAGLSASTAPWVHFLDDDVLPSPALLVEAEKAIRAHPEAAGFVGVTKLPKAEGVFGTAVGMTGMVGFWDLAERLAEEVEMPWGITANLIVRRKAVAPPRTRGSTNGNSDNLKDIPDRPLFDPSYPKPGGGEDIDFCLRQTRWSRSSSRNGPGFLSAPKVFVQHPWWDNGRRSYRRFFTWGVGGVGLLEKRFFTWGVGGVGLLEKFPEHTYLDGAPNTAEILLGCGLLCALGICTARLGIIRFSFKAALSATLARILHDIYAHISTSSCDLTIRTTFEPNTLPWLLAIIESSIIGIVGEAGFVRGLISRGQYGLFGRRFDWFAGSQLGPKGFVQKVRRDSWARATLGVLIFGGISLAKL</sequence>
<dbReference type="Pfam" id="PF00535">
    <property type="entry name" value="Glycos_transf_2"/>
    <property type="match status" value="1"/>
</dbReference>
<protein>
    <recommendedName>
        <fullName evidence="5">Glycosyltransferase 2-like domain-containing protein</fullName>
    </recommendedName>
</protein>
<evidence type="ECO:0000256" key="2">
    <source>
        <dbReference type="ARBA" id="ARBA00022676"/>
    </source>
</evidence>
<comment type="similarity">
    <text evidence="1">Belongs to the glycosyltransferase 2 family.</text>
</comment>
<name>A0A409Y0P7_9AGAR</name>
<dbReference type="PANTHER" id="PTHR43179">
    <property type="entry name" value="RHAMNOSYLTRANSFERASE WBBL"/>
    <property type="match status" value="1"/>
</dbReference>
<evidence type="ECO:0000313" key="7">
    <source>
        <dbReference type="Proteomes" id="UP000284706"/>
    </source>
</evidence>
<dbReference type="InParanoid" id="A0A409Y0P7"/>
<dbReference type="InterPro" id="IPR029044">
    <property type="entry name" value="Nucleotide-diphossugar_trans"/>
</dbReference>
<keyword evidence="3" id="KW-0808">Transferase</keyword>
<dbReference type="Proteomes" id="UP000284706">
    <property type="component" value="Unassembled WGS sequence"/>
</dbReference>
<dbReference type="CDD" id="cd00761">
    <property type="entry name" value="Glyco_tranf_GTA_type"/>
    <property type="match status" value="1"/>
</dbReference>
<feature type="region of interest" description="Disordered" evidence="4">
    <location>
        <begin position="1"/>
        <end position="24"/>
    </location>
</feature>
<organism evidence="6 7">
    <name type="scientific">Gymnopilus dilepis</name>
    <dbReference type="NCBI Taxonomy" id="231916"/>
    <lineage>
        <taxon>Eukaryota</taxon>
        <taxon>Fungi</taxon>
        <taxon>Dikarya</taxon>
        <taxon>Basidiomycota</taxon>
        <taxon>Agaricomycotina</taxon>
        <taxon>Agaricomycetes</taxon>
        <taxon>Agaricomycetidae</taxon>
        <taxon>Agaricales</taxon>
        <taxon>Agaricineae</taxon>
        <taxon>Hymenogastraceae</taxon>
        <taxon>Gymnopilus</taxon>
    </lineage>
</organism>
<dbReference type="SUPFAM" id="SSF53448">
    <property type="entry name" value="Nucleotide-diphospho-sugar transferases"/>
    <property type="match status" value="1"/>
</dbReference>
<feature type="compositionally biased region" description="Low complexity" evidence="4">
    <location>
        <begin position="1"/>
        <end position="12"/>
    </location>
</feature>
<dbReference type="STRING" id="231916.A0A409Y0P7"/>
<evidence type="ECO:0000256" key="1">
    <source>
        <dbReference type="ARBA" id="ARBA00006739"/>
    </source>
</evidence>
<dbReference type="AlphaFoldDB" id="A0A409Y0P7"/>
<comment type="caution">
    <text evidence="6">The sequence shown here is derived from an EMBL/GenBank/DDBJ whole genome shotgun (WGS) entry which is preliminary data.</text>
</comment>
<evidence type="ECO:0000313" key="6">
    <source>
        <dbReference type="EMBL" id="PPQ96579.1"/>
    </source>
</evidence>
<evidence type="ECO:0000259" key="5">
    <source>
        <dbReference type="Pfam" id="PF00535"/>
    </source>
</evidence>
<dbReference type="OrthoDB" id="331544at2759"/>
<dbReference type="GO" id="GO:0016757">
    <property type="term" value="F:glycosyltransferase activity"/>
    <property type="evidence" value="ECO:0007669"/>
    <property type="project" value="UniProtKB-KW"/>
</dbReference>